<dbReference type="EMBL" id="SMCO01000007">
    <property type="protein sequence ID" value="TCV86455.1"/>
    <property type="molecule type" value="Genomic_DNA"/>
</dbReference>
<evidence type="ECO:0000313" key="2">
    <source>
        <dbReference type="Proteomes" id="UP000295367"/>
    </source>
</evidence>
<accession>A0A4R3Y2Q7</accession>
<protein>
    <submittedName>
        <fullName evidence="1">Uncharacterized protein</fullName>
    </submittedName>
</protein>
<name>A0A4R3Y2Q7_9PROT</name>
<reference evidence="1 2" key="1">
    <citation type="submission" date="2019-03" db="EMBL/GenBank/DDBJ databases">
        <title>Genomic Encyclopedia of Type Strains, Phase IV (KMG-IV): sequencing the most valuable type-strain genomes for metagenomic binning, comparative biology and taxonomic classification.</title>
        <authorList>
            <person name="Goeker M."/>
        </authorList>
    </citation>
    <scope>NUCLEOTIDE SEQUENCE [LARGE SCALE GENOMIC DNA]</scope>
    <source>
        <strain evidence="1 2">DSM 100309</strain>
    </source>
</reference>
<proteinExistence type="predicted"/>
<feature type="non-terminal residue" evidence="1">
    <location>
        <position position="33"/>
    </location>
</feature>
<evidence type="ECO:0000313" key="1">
    <source>
        <dbReference type="EMBL" id="TCV86455.1"/>
    </source>
</evidence>
<dbReference type="AlphaFoldDB" id="A0A4R3Y2Q7"/>
<sequence>MMRGFKFEVQGLLIRRIPDWAFDIQVVFWGDCS</sequence>
<comment type="caution">
    <text evidence="1">The sequence shown here is derived from an EMBL/GenBank/DDBJ whole genome shotgun (WGS) entry which is preliminary data.</text>
</comment>
<gene>
    <name evidence="1" type="ORF">EDC63_107145</name>
</gene>
<organism evidence="1 2">
    <name type="scientific">Sulfurirhabdus autotrophica</name>
    <dbReference type="NCBI Taxonomy" id="1706046"/>
    <lineage>
        <taxon>Bacteria</taxon>
        <taxon>Pseudomonadati</taxon>
        <taxon>Pseudomonadota</taxon>
        <taxon>Betaproteobacteria</taxon>
        <taxon>Nitrosomonadales</taxon>
        <taxon>Sulfuricellaceae</taxon>
        <taxon>Sulfurirhabdus</taxon>
    </lineage>
</organism>
<dbReference type="Proteomes" id="UP000295367">
    <property type="component" value="Unassembled WGS sequence"/>
</dbReference>
<keyword evidence="2" id="KW-1185">Reference proteome</keyword>